<reference evidence="2" key="1">
    <citation type="journal article" date="2022" name="Int. J. Mol. Sci.">
        <title>Draft Genome of Tanacetum Coccineum: Genomic Comparison of Closely Related Tanacetum-Family Plants.</title>
        <authorList>
            <person name="Yamashiro T."/>
            <person name="Shiraishi A."/>
            <person name="Nakayama K."/>
            <person name="Satake H."/>
        </authorList>
    </citation>
    <scope>NUCLEOTIDE SEQUENCE</scope>
</reference>
<protein>
    <submittedName>
        <fullName evidence="2">Uncharacterized protein</fullName>
    </submittedName>
</protein>
<evidence type="ECO:0000313" key="3">
    <source>
        <dbReference type="Proteomes" id="UP001151760"/>
    </source>
</evidence>
<feature type="region of interest" description="Disordered" evidence="1">
    <location>
        <begin position="388"/>
        <end position="430"/>
    </location>
</feature>
<keyword evidence="3" id="KW-1185">Reference proteome</keyword>
<evidence type="ECO:0000313" key="2">
    <source>
        <dbReference type="EMBL" id="GJS68941.1"/>
    </source>
</evidence>
<dbReference type="EMBL" id="BQNB010009827">
    <property type="protein sequence ID" value="GJS68941.1"/>
    <property type="molecule type" value="Genomic_DNA"/>
</dbReference>
<feature type="compositionally biased region" description="Pro residues" evidence="1">
    <location>
        <begin position="416"/>
        <end position="430"/>
    </location>
</feature>
<name>A0ABQ4XVR9_9ASTR</name>
<gene>
    <name evidence="2" type="ORF">Tco_0683506</name>
</gene>
<evidence type="ECO:0000256" key="1">
    <source>
        <dbReference type="SAM" id="MobiDB-lite"/>
    </source>
</evidence>
<comment type="caution">
    <text evidence="2">The sequence shown here is derived from an EMBL/GenBank/DDBJ whole genome shotgun (WGS) entry which is preliminary data.</text>
</comment>
<accession>A0ABQ4XVR9</accession>
<sequence length="430" mass="49393">MDDPNITMEEYIRLEEEKAQRHGRTFNWQTTTYGKVNYCEDEDDSFTNFKTEYPSIVFDDTLTSDAALSCEPTVSPLNENEIDFRISFDESDDEDYMVIFDKNSFSYKIIYVDNLKMDSENENDKVNMPSSSSPEPTTPLNLVKNLYVPFGIPSDPKRYYKDGVYTRILQRPWRHLYTISTYCLKRRIEQFPIRHMAPLPPRDQIHPWLRSVNRVHVLDFAGLTKEMRPTLAGRLRMVYTRDKGHELFTSHAWRRLFEIRAPLVREFILEFLSTCKMSNTEMGLDIADTLCFQLGGARRILAGESVDRGTANVPYLLAHYPFRHAEGRKSRTRLSGGYFIWRLAEGLRGLSVVTHELPLIDLHELSRLNIYERIGDTWAWIAPRPERQPNAAAGAPKGAEDAPAVDEGAQADPAPVQAPQPSPPAPRTMP</sequence>
<dbReference type="Proteomes" id="UP001151760">
    <property type="component" value="Unassembled WGS sequence"/>
</dbReference>
<reference evidence="2" key="2">
    <citation type="submission" date="2022-01" db="EMBL/GenBank/DDBJ databases">
        <authorList>
            <person name="Yamashiro T."/>
            <person name="Shiraishi A."/>
            <person name="Satake H."/>
            <person name="Nakayama K."/>
        </authorList>
    </citation>
    <scope>NUCLEOTIDE SEQUENCE</scope>
</reference>
<organism evidence="2 3">
    <name type="scientific">Tanacetum coccineum</name>
    <dbReference type="NCBI Taxonomy" id="301880"/>
    <lineage>
        <taxon>Eukaryota</taxon>
        <taxon>Viridiplantae</taxon>
        <taxon>Streptophyta</taxon>
        <taxon>Embryophyta</taxon>
        <taxon>Tracheophyta</taxon>
        <taxon>Spermatophyta</taxon>
        <taxon>Magnoliopsida</taxon>
        <taxon>eudicotyledons</taxon>
        <taxon>Gunneridae</taxon>
        <taxon>Pentapetalae</taxon>
        <taxon>asterids</taxon>
        <taxon>campanulids</taxon>
        <taxon>Asterales</taxon>
        <taxon>Asteraceae</taxon>
        <taxon>Asteroideae</taxon>
        <taxon>Anthemideae</taxon>
        <taxon>Anthemidinae</taxon>
        <taxon>Tanacetum</taxon>
    </lineage>
</organism>
<proteinExistence type="predicted"/>